<organism evidence="1 2">
    <name type="scientific">Rhododendron molle</name>
    <name type="common">Chinese azalea</name>
    <name type="synonym">Azalea mollis</name>
    <dbReference type="NCBI Taxonomy" id="49168"/>
    <lineage>
        <taxon>Eukaryota</taxon>
        <taxon>Viridiplantae</taxon>
        <taxon>Streptophyta</taxon>
        <taxon>Embryophyta</taxon>
        <taxon>Tracheophyta</taxon>
        <taxon>Spermatophyta</taxon>
        <taxon>Magnoliopsida</taxon>
        <taxon>eudicotyledons</taxon>
        <taxon>Gunneridae</taxon>
        <taxon>Pentapetalae</taxon>
        <taxon>asterids</taxon>
        <taxon>Ericales</taxon>
        <taxon>Ericaceae</taxon>
        <taxon>Ericoideae</taxon>
        <taxon>Rhodoreae</taxon>
        <taxon>Rhododendron</taxon>
    </lineage>
</organism>
<keyword evidence="2" id="KW-1185">Reference proteome</keyword>
<protein>
    <submittedName>
        <fullName evidence="1">Uncharacterized protein</fullName>
    </submittedName>
</protein>
<dbReference type="Proteomes" id="UP001062846">
    <property type="component" value="Chromosome 7"/>
</dbReference>
<sequence>MALPNYFSWRYSGVLPRAFHQRNCDSCSTAAALYCCSCVLCISQQENGQRARPQLFSVQEPVNRIPEVFGGLEAPDLNGCHGIPTRLAFRYIRQFQCARRADMPYQGRRTGAHPPLNRPRLFIDNYVSYQEEGVHVDADHWPDAIVEIVPMGGGDTVTDVINCHPIVGKAVVGDELVGDENFINRTPNMHPNMHLEVGIHALLMVGYGTSADGVEFFECLNSWGPEWGDHGFCLVERSSFLKFYYPVNPRVEGIPFIYPLYV</sequence>
<accession>A0ACC0N085</accession>
<proteinExistence type="predicted"/>
<name>A0ACC0N085_RHOML</name>
<evidence type="ECO:0000313" key="2">
    <source>
        <dbReference type="Proteomes" id="UP001062846"/>
    </source>
</evidence>
<reference evidence="1" key="1">
    <citation type="submission" date="2022-02" db="EMBL/GenBank/DDBJ databases">
        <title>Plant Genome Project.</title>
        <authorList>
            <person name="Zhang R.-G."/>
        </authorList>
    </citation>
    <scope>NUCLEOTIDE SEQUENCE</scope>
    <source>
        <strain evidence="1">AT1</strain>
    </source>
</reference>
<comment type="caution">
    <text evidence="1">The sequence shown here is derived from an EMBL/GenBank/DDBJ whole genome shotgun (WGS) entry which is preliminary data.</text>
</comment>
<evidence type="ECO:0000313" key="1">
    <source>
        <dbReference type="EMBL" id="KAI8546723.1"/>
    </source>
</evidence>
<gene>
    <name evidence="1" type="ORF">RHMOL_Rhmol07G0142300</name>
</gene>
<dbReference type="EMBL" id="CM046394">
    <property type="protein sequence ID" value="KAI8546723.1"/>
    <property type="molecule type" value="Genomic_DNA"/>
</dbReference>